<dbReference type="InterPro" id="IPR001849">
    <property type="entry name" value="PH_domain"/>
</dbReference>
<evidence type="ECO:0000256" key="1">
    <source>
        <dbReference type="ARBA" id="ARBA00022723"/>
    </source>
</evidence>
<organism evidence="5 6">
    <name type="scientific">Spodoptera exigua</name>
    <name type="common">Beet armyworm</name>
    <name type="synonym">Noctua fulgens</name>
    <dbReference type="NCBI Taxonomy" id="7107"/>
    <lineage>
        <taxon>Eukaryota</taxon>
        <taxon>Metazoa</taxon>
        <taxon>Ecdysozoa</taxon>
        <taxon>Arthropoda</taxon>
        <taxon>Hexapoda</taxon>
        <taxon>Insecta</taxon>
        <taxon>Pterygota</taxon>
        <taxon>Neoptera</taxon>
        <taxon>Endopterygota</taxon>
        <taxon>Lepidoptera</taxon>
        <taxon>Glossata</taxon>
        <taxon>Ditrysia</taxon>
        <taxon>Noctuoidea</taxon>
        <taxon>Noctuidae</taxon>
        <taxon>Amphipyrinae</taxon>
        <taxon>Spodoptera</taxon>
    </lineage>
</organism>
<feature type="compositionally biased region" description="Basic and acidic residues" evidence="3">
    <location>
        <begin position="73"/>
        <end position="82"/>
    </location>
</feature>
<dbReference type="PROSITE" id="PS50003">
    <property type="entry name" value="PH_DOMAIN"/>
    <property type="match status" value="1"/>
</dbReference>
<dbReference type="GO" id="GO:0005096">
    <property type="term" value="F:GTPase activator activity"/>
    <property type="evidence" value="ECO:0007669"/>
    <property type="project" value="InterPro"/>
</dbReference>
<dbReference type="InterPro" id="IPR045258">
    <property type="entry name" value="ACAP1/2/3-like"/>
</dbReference>
<dbReference type="Gene3D" id="2.30.29.30">
    <property type="entry name" value="Pleckstrin-homology domain (PH domain)/Phosphotyrosine-binding domain (PTB)"/>
    <property type="match status" value="1"/>
</dbReference>
<dbReference type="GO" id="GO:0046872">
    <property type="term" value="F:metal ion binding"/>
    <property type="evidence" value="ECO:0007669"/>
    <property type="project" value="UniProtKB-KW"/>
</dbReference>
<comment type="caution">
    <text evidence="5">The sequence shown here is derived from an EMBL/GenBank/DDBJ whole genome shotgun (WGS) entry which is preliminary data.</text>
</comment>
<feature type="domain" description="PH" evidence="4">
    <location>
        <begin position="1"/>
        <end position="53"/>
    </location>
</feature>
<dbReference type="Pfam" id="PF00169">
    <property type="entry name" value="PH"/>
    <property type="match status" value="1"/>
</dbReference>
<dbReference type="Proteomes" id="UP000814243">
    <property type="component" value="Unassembled WGS sequence"/>
</dbReference>
<keyword evidence="1" id="KW-0479">Metal-binding</keyword>
<name>A0A922M2M8_SPOEX</name>
<feature type="region of interest" description="Disordered" evidence="3">
    <location>
        <begin position="70"/>
        <end position="94"/>
    </location>
</feature>
<dbReference type="AlphaFoldDB" id="A0A922M2M8"/>
<evidence type="ECO:0000256" key="2">
    <source>
        <dbReference type="ARBA" id="ARBA00022833"/>
    </source>
</evidence>
<evidence type="ECO:0000313" key="5">
    <source>
        <dbReference type="EMBL" id="KAH9628823.1"/>
    </source>
</evidence>
<dbReference type="SUPFAM" id="SSF50729">
    <property type="entry name" value="PH domain-like"/>
    <property type="match status" value="1"/>
</dbReference>
<sequence>MEEDLRLCTVKPVLDGERRYCFEVLSPSKSHMLQADSEEMLNCWITALQNGIRSAIQQGQSRENPDTQLILVPDDRPSENRHSVANVRGMKKIR</sequence>
<dbReference type="EMBL" id="JACEFF010000894">
    <property type="protein sequence ID" value="KAH9628823.1"/>
    <property type="molecule type" value="Genomic_DNA"/>
</dbReference>
<gene>
    <name evidence="5" type="ORF">HF086_004983</name>
</gene>
<proteinExistence type="predicted"/>
<evidence type="ECO:0000256" key="3">
    <source>
        <dbReference type="SAM" id="MobiDB-lite"/>
    </source>
</evidence>
<keyword evidence="2" id="KW-0862">Zinc</keyword>
<evidence type="ECO:0000259" key="4">
    <source>
        <dbReference type="PROSITE" id="PS50003"/>
    </source>
</evidence>
<dbReference type="PANTHER" id="PTHR23180">
    <property type="entry name" value="CENTAURIN/ARF"/>
    <property type="match status" value="1"/>
</dbReference>
<protein>
    <recommendedName>
        <fullName evidence="4">PH domain-containing protein</fullName>
    </recommendedName>
</protein>
<dbReference type="InterPro" id="IPR011993">
    <property type="entry name" value="PH-like_dom_sf"/>
</dbReference>
<accession>A0A922M2M8</accession>
<evidence type="ECO:0000313" key="6">
    <source>
        <dbReference type="Proteomes" id="UP000814243"/>
    </source>
</evidence>
<reference evidence="5" key="1">
    <citation type="journal article" date="2021" name="G3 (Bethesda)">
        <title>Genome and transcriptome analysis of the beet armyworm Spodoptera exigua reveals targets for pest control. .</title>
        <authorList>
            <person name="Simon S."/>
            <person name="Breeschoten T."/>
            <person name="Jansen H.J."/>
            <person name="Dirks R.P."/>
            <person name="Schranz M.E."/>
            <person name="Ros V.I.D."/>
        </authorList>
    </citation>
    <scope>NUCLEOTIDE SEQUENCE</scope>
    <source>
        <strain evidence="5">TB_SE_WUR_2020</strain>
    </source>
</reference>
<dbReference type="PANTHER" id="PTHR23180:SF399">
    <property type="entry name" value="BLOWN FUSE, ISOFORM A-RELATED"/>
    <property type="match status" value="1"/>
</dbReference>